<dbReference type="InterPro" id="IPR036271">
    <property type="entry name" value="Tet_transcr_reg_TetR-rel_C_sf"/>
</dbReference>
<evidence type="ECO:0000256" key="2">
    <source>
        <dbReference type="ARBA" id="ARBA00023125"/>
    </source>
</evidence>
<dbReference type="Pfam" id="PF00440">
    <property type="entry name" value="TetR_N"/>
    <property type="match status" value="1"/>
</dbReference>
<proteinExistence type="predicted"/>
<dbReference type="PROSITE" id="PS01081">
    <property type="entry name" value="HTH_TETR_1"/>
    <property type="match status" value="1"/>
</dbReference>
<dbReference type="Gene3D" id="1.10.10.60">
    <property type="entry name" value="Homeodomain-like"/>
    <property type="match status" value="1"/>
</dbReference>
<dbReference type="SUPFAM" id="SSF48498">
    <property type="entry name" value="Tetracyclin repressor-like, C-terminal domain"/>
    <property type="match status" value="1"/>
</dbReference>
<dbReference type="Gene3D" id="1.10.357.10">
    <property type="entry name" value="Tetracycline Repressor, domain 2"/>
    <property type="match status" value="1"/>
</dbReference>
<dbReference type="GO" id="GO:0003700">
    <property type="term" value="F:DNA-binding transcription factor activity"/>
    <property type="evidence" value="ECO:0007669"/>
    <property type="project" value="TreeGrafter"/>
</dbReference>
<dbReference type="InterPro" id="IPR009057">
    <property type="entry name" value="Homeodomain-like_sf"/>
</dbReference>
<sequence length="258" mass="27294">MTTAEVGRPGPARRPDRPPSGSVRPPGRPRDARADGAIIEAALHTLATTGFTGLSMEAVAARAKVGKATLYRRWSTKDTLVADALATLVETAEPVDTGSLRDDLVAWLNTVRRHNLQTLSGRIMPRLLAEKDAHPELFETYRRRVMEPFRQQAVKVLARGIATGQLPADLDVDLVTDMLIGPVAYRQYTRGYNEVSGTRVGQVVDTVLEGILARPPSRPVVEAAAGDTAGDAADGGNETAVATAGVAAPGGDAGEDVI</sequence>
<keyword evidence="8" id="KW-1185">Reference proteome</keyword>
<evidence type="ECO:0000256" key="3">
    <source>
        <dbReference type="ARBA" id="ARBA00023163"/>
    </source>
</evidence>
<dbReference type="SUPFAM" id="SSF46689">
    <property type="entry name" value="Homeodomain-like"/>
    <property type="match status" value="1"/>
</dbReference>
<dbReference type="InterPro" id="IPR001647">
    <property type="entry name" value="HTH_TetR"/>
</dbReference>
<comment type="caution">
    <text evidence="7">The sequence shown here is derived from an EMBL/GenBank/DDBJ whole genome shotgun (WGS) entry which is preliminary data.</text>
</comment>
<evidence type="ECO:0000313" key="8">
    <source>
        <dbReference type="Proteomes" id="UP000604475"/>
    </source>
</evidence>
<evidence type="ECO:0000256" key="5">
    <source>
        <dbReference type="SAM" id="MobiDB-lite"/>
    </source>
</evidence>
<dbReference type="InterPro" id="IPR023772">
    <property type="entry name" value="DNA-bd_HTH_TetR-type_CS"/>
</dbReference>
<dbReference type="InterPro" id="IPR011075">
    <property type="entry name" value="TetR_C"/>
</dbReference>
<dbReference type="Proteomes" id="UP000604475">
    <property type="component" value="Unassembled WGS sequence"/>
</dbReference>
<name>A0A937US38_9ACTN</name>
<protein>
    <submittedName>
        <fullName evidence="7">TetR/AcrR family transcriptional regulator</fullName>
    </submittedName>
</protein>
<dbReference type="RefSeq" id="WP_203006842.1">
    <property type="nucleotide sequence ID" value="NZ_JADWYU010000127.1"/>
</dbReference>
<feature type="region of interest" description="Disordered" evidence="5">
    <location>
        <begin position="1"/>
        <end position="32"/>
    </location>
</feature>
<dbReference type="EMBL" id="JAEACQ010000188">
    <property type="protein sequence ID" value="MBL7628471.1"/>
    <property type="molecule type" value="Genomic_DNA"/>
</dbReference>
<dbReference type="Pfam" id="PF16859">
    <property type="entry name" value="TetR_C_11"/>
    <property type="match status" value="1"/>
</dbReference>
<evidence type="ECO:0000256" key="4">
    <source>
        <dbReference type="PROSITE-ProRule" id="PRU00335"/>
    </source>
</evidence>
<evidence type="ECO:0000259" key="6">
    <source>
        <dbReference type="PROSITE" id="PS50977"/>
    </source>
</evidence>
<keyword evidence="3" id="KW-0804">Transcription</keyword>
<keyword evidence="2 4" id="KW-0238">DNA-binding</keyword>
<keyword evidence="1" id="KW-0805">Transcription regulation</keyword>
<dbReference type="PANTHER" id="PTHR30055">
    <property type="entry name" value="HTH-TYPE TRANSCRIPTIONAL REGULATOR RUTR"/>
    <property type="match status" value="1"/>
</dbReference>
<reference evidence="7" key="1">
    <citation type="submission" date="2020-12" db="EMBL/GenBank/DDBJ databases">
        <title>Genomic characterization of non-nitrogen-fixing Frankia strains.</title>
        <authorList>
            <person name="Carlos-Shanley C."/>
            <person name="Guerra T."/>
            <person name="Hahn D."/>
        </authorList>
    </citation>
    <scope>NUCLEOTIDE SEQUENCE</scope>
    <source>
        <strain evidence="7">CN6</strain>
    </source>
</reference>
<dbReference type="PANTHER" id="PTHR30055:SF148">
    <property type="entry name" value="TETR-FAMILY TRANSCRIPTIONAL REGULATOR"/>
    <property type="match status" value="1"/>
</dbReference>
<dbReference type="AlphaFoldDB" id="A0A937US38"/>
<gene>
    <name evidence="7" type="ORF">I7412_15185</name>
</gene>
<accession>A0A937US38</accession>
<feature type="domain" description="HTH tetR-type" evidence="6">
    <location>
        <begin position="32"/>
        <end position="92"/>
    </location>
</feature>
<feature type="DNA-binding region" description="H-T-H motif" evidence="4">
    <location>
        <begin position="55"/>
        <end position="74"/>
    </location>
</feature>
<organism evidence="7 8">
    <name type="scientific">Frankia nepalensis</name>
    <dbReference type="NCBI Taxonomy" id="1836974"/>
    <lineage>
        <taxon>Bacteria</taxon>
        <taxon>Bacillati</taxon>
        <taxon>Actinomycetota</taxon>
        <taxon>Actinomycetes</taxon>
        <taxon>Frankiales</taxon>
        <taxon>Frankiaceae</taxon>
        <taxon>Frankia</taxon>
    </lineage>
</organism>
<dbReference type="InterPro" id="IPR050109">
    <property type="entry name" value="HTH-type_TetR-like_transc_reg"/>
</dbReference>
<dbReference type="PROSITE" id="PS50977">
    <property type="entry name" value="HTH_TETR_2"/>
    <property type="match status" value="1"/>
</dbReference>
<dbReference type="GO" id="GO:0000976">
    <property type="term" value="F:transcription cis-regulatory region binding"/>
    <property type="evidence" value="ECO:0007669"/>
    <property type="project" value="TreeGrafter"/>
</dbReference>
<evidence type="ECO:0000313" key="7">
    <source>
        <dbReference type="EMBL" id="MBL7628471.1"/>
    </source>
</evidence>
<evidence type="ECO:0000256" key="1">
    <source>
        <dbReference type="ARBA" id="ARBA00023015"/>
    </source>
</evidence>
<dbReference type="PRINTS" id="PR00455">
    <property type="entry name" value="HTHTETR"/>
</dbReference>